<dbReference type="InterPro" id="IPR011059">
    <property type="entry name" value="Metal-dep_hydrolase_composite"/>
</dbReference>
<dbReference type="Pfam" id="PF01979">
    <property type="entry name" value="Amidohydro_1"/>
    <property type="match status" value="1"/>
</dbReference>
<proteinExistence type="predicted"/>
<dbReference type="HOGENOM" id="CLU_023620_2_2_6"/>
<dbReference type="PROSITE" id="PS50007">
    <property type="entry name" value="PIPLC_X_DOMAIN"/>
    <property type="match status" value="1"/>
</dbReference>
<dbReference type="EMBL" id="DF952378">
    <property type="protein sequence ID" value="GAN44351.1"/>
    <property type="molecule type" value="Genomic_DNA"/>
</dbReference>
<dbReference type="SUPFAM" id="SSF51338">
    <property type="entry name" value="Composite domain of metallo-dependent hydrolases"/>
    <property type="match status" value="1"/>
</dbReference>
<dbReference type="PANTHER" id="PTHR43135:SF3">
    <property type="entry name" value="ALPHA-D-RIBOSE 1-METHYLPHOSPHONATE 5-TRIPHOSPHATE DIPHOSPHATASE"/>
    <property type="match status" value="1"/>
</dbReference>
<dbReference type="InterPro" id="IPR006680">
    <property type="entry name" value="Amidohydro-rel"/>
</dbReference>
<organism evidence="4">
    <name type="scientific">Mizugakiibacter sediminis</name>
    <dbReference type="NCBI Taxonomy" id="1475481"/>
    <lineage>
        <taxon>Bacteria</taxon>
        <taxon>Pseudomonadati</taxon>
        <taxon>Pseudomonadota</taxon>
        <taxon>Gammaproteobacteria</taxon>
        <taxon>Lysobacterales</taxon>
        <taxon>Rhodanobacteraceae</taxon>
        <taxon>Mizugakiibacter</taxon>
    </lineage>
</organism>
<dbReference type="Gene3D" id="2.30.40.10">
    <property type="entry name" value="Urease, subunit C, domain 1"/>
    <property type="match status" value="1"/>
</dbReference>
<evidence type="ECO:0000313" key="4">
    <source>
        <dbReference type="EMBL" id="GAP67496.1"/>
    </source>
</evidence>
<dbReference type="Proteomes" id="UP000253740">
    <property type="component" value="Unassembled WGS sequence"/>
</dbReference>
<keyword evidence="4" id="KW-0378">Hydrolase</keyword>
<evidence type="ECO:0000313" key="3">
    <source>
        <dbReference type="EMBL" id="GAN44351.1"/>
    </source>
</evidence>
<dbReference type="Gene3D" id="3.20.20.140">
    <property type="entry name" value="Metal-dependent hydrolases"/>
    <property type="match status" value="1"/>
</dbReference>
<dbReference type="EMBL" id="DF970277">
    <property type="protein sequence ID" value="GAP67496.1"/>
    <property type="molecule type" value="Genomic_DNA"/>
</dbReference>
<reference evidence="4" key="2">
    <citation type="submission" date="2015-08" db="EMBL/GenBank/DDBJ databases">
        <title>Complete DNA Sequence of Pseudomonas syringae pv. actinidiae, the Causal Agent of Kiwifruit Canker Disease.</title>
        <authorList>
            <person name="Rikkerink E.H.A."/>
            <person name="Fineran P.C."/>
        </authorList>
    </citation>
    <scope>NUCLEOTIDE SEQUENCE</scope>
    <source>
        <strain evidence="4">SkMP5</strain>
    </source>
</reference>
<dbReference type="PANTHER" id="PTHR43135">
    <property type="entry name" value="ALPHA-D-RIBOSE 1-METHYLPHOSPHONATE 5-TRIPHOSPHATE DIPHOSPHATASE"/>
    <property type="match status" value="1"/>
</dbReference>
<gene>
    <name evidence="3" type="ORF">MBSD_0875</name>
    <name evidence="4" type="ORF">MBSD_n2823</name>
</gene>
<dbReference type="CDD" id="cd01299">
    <property type="entry name" value="Met_dep_hydrolase_A"/>
    <property type="match status" value="1"/>
</dbReference>
<keyword evidence="1" id="KW-0732">Signal</keyword>
<feature type="chain" id="PRO_5007414656" evidence="1">
    <location>
        <begin position="21"/>
        <end position="434"/>
    </location>
</feature>
<dbReference type="InterPro" id="IPR051781">
    <property type="entry name" value="Metallo-dep_Hydrolase"/>
</dbReference>
<dbReference type="RefSeq" id="WP_062538044.1">
    <property type="nucleotide sequence ID" value="NZ_DF970277.1"/>
</dbReference>
<keyword evidence="5" id="KW-1185">Reference proteome</keyword>
<accession>A0A0K8QS72</accession>
<dbReference type="AlphaFoldDB" id="A0A0K8QS72"/>
<feature type="signal peptide" evidence="1">
    <location>
        <begin position="1"/>
        <end position="20"/>
    </location>
</feature>
<protein>
    <submittedName>
        <fullName evidence="4">Amidohydrolase, imidazolonepropionase</fullName>
    </submittedName>
    <submittedName>
        <fullName evidence="3">Xaa-Pro dipeptidase</fullName>
    </submittedName>
</protein>
<dbReference type="GO" id="GO:0016810">
    <property type="term" value="F:hydrolase activity, acting on carbon-nitrogen (but not peptide) bonds"/>
    <property type="evidence" value="ECO:0007669"/>
    <property type="project" value="InterPro"/>
</dbReference>
<dbReference type="InterPro" id="IPR032466">
    <property type="entry name" value="Metal_Hydrolase"/>
</dbReference>
<reference evidence="3" key="1">
    <citation type="submission" date="2015-03" db="EMBL/GenBank/DDBJ databases">
        <title>Draft genome sequence of Mizugakiibacter sediminis skMP5.</title>
        <authorList>
            <person name="Watanabe T."/>
            <person name="Kojima H."/>
            <person name="Fukui M."/>
        </authorList>
    </citation>
    <scope>NUCLEOTIDE SEQUENCE</scope>
    <source>
        <strain evidence="3">SkMP5</strain>
    </source>
</reference>
<dbReference type="InterPro" id="IPR057744">
    <property type="entry name" value="OTAase-like"/>
</dbReference>
<evidence type="ECO:0000256" key="1">
    <source>
        <dbReference type="SAM" id="SignalP"/>
    </source>
</evidence>
<dbReference type="OrthoDB" id="9782972at2"/>
<sequence>MKLRSTFLLFALAALAAAHAAADSAADARTVVRAGRLLDVDGGRMLADQAVTIERGKVVAVRPWSADAAGGARVLDWSAWTVVPGLMDMHTHIAEEAETADAAAPLKTSPARQAFIGAMNARKTLQAGFTTVRDVGVYRGFADIELRDAIDAGLIPGPRMFVAGAYITVPGGGGEITDMPAGTVVPPEFRQGVSKGVDDVRRHVDFILDHGADLIKVIATGAVLTAGTEPGQPEYSEAEIRAAVEEAAKRGKFVAAHAHGAEGIKRAVRAGVRSIEHGSLIDDEGIALMVKHGTWLVADIYDGDYIEAVGRRDGWSAEILRKNEETTEAQREGFRKAVEAGVHIAFGTDAGVYPHGENARQFAYMVRWGMTPLQAIRSATIDAARLLGKERELGSLAPGKAADLVAVACDPLQDIECLRQVRGVIKAGRPVPLD</sequence>
<evidence type="ECO:0000259" key="2">
    <source>
        <dbReference type="Pfam" id="PF01979"/>
    </source>
</evidence>
<evidence type="ECO:0000313" key="5">
    <source>
        <dbReference type="Proteomes" id="UP000253740"/>
    </source>
</evidence>
<name>A0A0K8QS72_9GAMM</name>
<dbReference type="STRING" id="1475481.GCA_000953855_02875"/>
<dbReference type="SUPFAM" id="SSF51556">
    <property type="entry name" value="Metallo-dependent hydrolases"/>
    <property type="match status" value="1"/>
</dbReference>
<feature type="domain" description="Amidohydrolase-related" evidence="2">
    <location>
        <begin position="81"/>
        <end position="431"/>
    </location>
</feature>